<gene>
    <name evidence="1" type="ORF">VNO77_41750</name>
</gene>
<evidence type="ECO:0000313" key="2">
    <source>
        <dbReference type="Proteomes" id="UP001367508"/>
    </source>
</evidence>
<organism evidence="1 2">
    <name type="scientific">Canavalia gladiata</name>
    <name type="common">Sword bean</name>
    <name type="synonym">Dolichos gladiatus</name>
    <dbReference type="NCBI Taxonomy" id="3824"/>
    <lineage>
        <taxon>Eukaryota</taxon>
        <taxon>Viridiplantae</taxon>
        <taxon>Streptophyta</taxon>
        <taxon>Embryophyta</taxon>
        <taxon>Tracheophyta</taxon>
        <taxon>Spermatophyta</taxon>
        <taxon>Magnoliopsida</taxon>
        <taxon>eudicotyledons</taxon>
        <taxon>Gunneridae</taxon>
        <taxon>Pentapetalae</taxon>
        <taxon>rosids</taxon>
        <taxon>fabids</taxon>
        <taxon>Fabales</taxon>
        <taxon>Fabaceae</taxon>
        <taxon>Papilionoideae</taxon>
        <taxon>50 kb inversion clade</taxon>
        <taxon>NPAAA clade</taxon>
        <taxon>indigoferoid/millettioid clade</taxon>
        <taxon>Phaseoleae</taxon>
        <taxon>Canavalia</taxon>
    </lineage>
</organism>
<dbReference type="AlphaFoldDB" id="A0AAN9K0D6"/>
<dbReference type="Proteomes" id="UP001367508">
    <property type="component" value="Unassembled WGS sequence"/>
</dbReference>
<sequence length="83" mass="9158">MCFFASLNIRLSRLKLVNPHSHSLIFCLAAYCSAISVLTTSEPGPFQSWPLDNSAKMTFLYGVPNPDLALALLQASPSWYPLL</sequence>
<dbReference type="EMBL" id="JAYMYQ010000010">
    <property type="protein sequence ID" value="KAK7308153.1"/>
    <property type="molecule type" value="Genomic_DNA"/>
</dbReference>
<evidence type="ECO:0000313" key="1">
    <source>
        <dbReference type="EMBL" id="KAK7308153.1"/>
    </source>
</evidence>
<protein>
    <submittedName>
        <fullName evidence="1">Uncharacterized protein</fullName>
    </submittedName>
</protein>
<name>A0AAN9K0D6_CANGL</name>
<proteinExistence type="predicted"/>
<accession>A0AAN9K0D6</accession>
<keyword evidence="2" id="KW-1185">Reference proteome</keyword>
<reference evidence="1 2" key="1">
    <citation type="submission" date="2024-01" db="EMBL/GenBank/DDBJ databases">
        <title>The genomes of 5 underutilized Papilionoideae crops provide insights into root nodulation and disease resistanc.</title>
        <authorList>
            <person name="Jiang F."/>
        </authorList>
    </citation>
    <scope>NUCLEOTIDE SEQUENCE [LARGE SCALE GENOMIC DNA]</scope>
    <source>
        <strain evidence="1">LVBAO_FW01</strain>
        <tissue evidence="1">Leaves</tissue>
    </source>
</reference>
<comment type="caution">
    <text evidence="1">The sequence shown here is derived from an EMBL/GenBank/DDBJ whole genome shotgun (WGS) entry which is preliminary data.</text>
</comment>